<sequence length="90" mass="9509">MNGFRRLIIKTAEVMMVLLVIVTIFSFAASGWMYGIDLGPGFFAPVLGFIIGGLIGLAIASVTASMFFLVLEIAENTRPGARSDTTPGAP</sequence>
<keyword evidence="1" id="KW-1133">Transmembrane helix</keyword>
<feature type="transmembrane region" description="Helical" evidence="1">
    <location>
        <begin position="46"/>
        <end position="71"/>
    </location>
</feature>
<proteinExistence type="predicted"/>
<dbReference type="AlphaFoldDB" id="A0A318T893"/>
<keyword evidence="1" id="KW-0812">Transmembrane</keyword>
<feature type="transmembrane region" description="Helical" evidence="1">
    <location>
        <begin position="12"/>
        <end position="34"/>
    </location>
</feature>
<comment type="caution">
    <text evidence="2">The sequence shown here is derived from an EMBL/GenBank/DDBJ whole genome shotgun (WGS) entry which is preliminary data.</text>
</comment>
<protein>
    <submittedName>
        <fullName evidence="2">Uncharacterized protein</fullName>
    </submittedName>
</protein>
<dbReference type="RefSeq" id="WP_110782627.1">
    <property type="nucleotide sequence ID" value="NZ_QJTI01000034.1"/>
</dbReference>
<name>A0A318T893_9BRAD</name>
<evidence type="ECO:0000313" key="2">
    <source>
        <dbReference type="EMBL" id="PYE99957.1"/>
    </source>
</evidence>
<reference evidence="2 3" key="1">
    <citation type="submission" date="2018-06" db="EMBL/GenBank/DDBJ databases">
        <title>Genomic Encyclopedia of Archaeal and Bacterial Type Strains, Phase II (KMG-II): from individual species to whole genera.</title>
        <authorList>
            <person name="Goeker M."/>
        </authorList>
    </citation>
    <scope>NUCLEOTIDE SEQUENCE [LARGE SCALE GENOMIC DNA]</scope>
    <source>
        <strain evidence="2 3">JCM 11668</strain>
    </source>
</reference>
<dbReference type="EMBL" id="QJTI01000034">
    <property type="protein sequence ID" value="PYE99957.1"/>
    <property type="molecule type" value="Genomic_DNA"/>
</dbReference>
<gene>
    <name evidence="2" type="ORF">BJ122_13421</name>
</gene>
<keyword evidence="1" id="KW-0472">Membrane</keyword>
<evidence type="ECO:0000313" key="3">
    <source>
        <dbReference type="Proteomes" id="UP000248148"/>
    </source>
</evidence>
<evidence type="ECO:0000256" key="1">
    <source>
        <dbReference type="SAM" id="Phobius"/>
    </source>
</evidence>
<organism evidence="2 3">
    <name type="scientific">Rhodopseudomonas faecalis</name>
    <dbReference type="NCBI Taxonomy" id="99655"/>
    <lineage>
        <taxon>Bacteria</taxon>
        <taxon>Pseudomonadati</taxon>
        <taxon>Pseudomonadota</taxon>
        <taxon>Alphaproteobacteria</taxon>
        <taxon>Hyphomicrobiales</taxon>
        <taxon>Nitrobacteraceae</taxon>
        <taxon>Rhodopseudomonas</taxon>
    </lineage>
</organism>
<accession>A0A318T893</accession>
<dbReference type="Proteomes" id="UP000248148">
    <property type="component" value="Unassembled WGS sequence"/>
</dbReference>
<keyword evidence="3" id="KW-1185">Reference proteome</keyword>